<dbReference type="InterPro" id="IPR029058">
    <property type="entry name" value="AB_hydrolase_fold"/>
</dbReference>
<name>A0A9Q9ASS9_9PEZI</name>
<evidence type="ECO:0000259" key="2">
    <source>
        <dbReference type="Pfam" id="PF07859"/>
    </source>
</evidence>
<dbReference type="PANTHER" id="PTHR48081:SF8">
    <property type="entry name" value="ALPHA_BETA HYDROLASE FOLD-3 DOMAIN-CONTAINING PROTEIN-RELATED"/>
    <property type="match status" value="1"/>
</dbReference>
<evidence type="ECO:0000313" key="4">
    <source>
        <dbReference type="Proteomes" id="UP001056384"/>
    </source>
</evidence>
<sequence length="287" mass="32054">MTREHLPIRLQEGLAIDELNHVEVDNEAITLRRYRQSGLSGSLPALLYMHGGGFVTGGLETDDYMCREVGRQLPVVVLSVEYRLAPEHPFPTGIEDCFTVIEWVTSKAGQEALQVDLSRGLILGGTSAGGNFTASLAHAMLERDVKPQPTGLLFMASSFCHPDVRPEQFRNRVFSVDEVDDAPGLTVKSIHYFADKYGAPKDDKRYSPLLYESRAGLAKKAFFQICGWDPRRDEAILFSDLLQQEGIQVDSRIYQGLPHGFWTTCPERPESKNAIQDTVDGVRWLLA</sequence>
<feature type="domain" description="Alpha/beta hydrolase fold-3" evidence="2">
    <location>
        <begin position="46"/>
        <end position="262"/>
    </location>
</feature>
<evidence type="ECO:0000256" key="1">
    <source>
        <dbReference type="ARBA" id="ARBA00022801"/>
    </source>
</evidence>
<dbReference type="Gene3D" id="3.40.50.1820">
    <property type="entry name" value="alpha/beta hydrolase"/>
    <property type="match status" value="1"/>
</dbReference>
<protein>
    <submittedName>
        <fullName evidence="3">Alpha/beta hydrolase-3</fullName>
    </submittedName>
</protein>
<keyword evidence="4" id="KW-1185">Reference proteome</keyword>
<dbReference type="Proteomes" id="UP001056384">
    <property type="component" value="Chromosome 2"/>
</dbReference>
<dbReference type="EMBL" id="CP099419">
    <property type="protein sequence ID" value="USW50096.1"/>
    <property type="molecule type" value="Genomic_DNA"/>
</dbReference>
<dbReference type="InterPro" id="IPR050300">
    <property type="entry name" value="GDXG_lipolytic_enzyme"/>
</dbReference>
<accession>A0A9Q9ASS9</accession>
<dbReference type="GO" id="GO:0016787">
    <property type="term" value="F:hydrolase activity"/>
    <property type="evidence" value="ECO:0007669"/>
    <property type="project" value="UniProtKB-KW"/>
</dbReference>
<proteinExistence type="predicted"/>
<dbReference type="SUPFAM" id="SSF53474">
    <property type="entry name" value="alpha/beta-Hydrolases"/>
    <property type="match status" value="1"/>
</dbReference>
<gene>
    <name evidence="3" type="ORF">Slin15195_G034150</name>
</gene>
<dbReference type="Pfam" id="PF07859">
    <property type="entry name" value="Abhydrolase_3"/>
    <property type="match status" value="1"/>
</dbReference>
<evidence type="ECO:0000313" key="3">
    <source>
        <dbReference type="EMBL" id="USW50096.1"/>
    </source>
</evidence>
<keyword evidence="1 3" id="KW-0378">Hydrolase</keyword>
<dbReference type="PANTHER" id="PTHR48081">
    <property type="entry name" value="AB HYDROLASE SUPERFAMILY PROTEIN C4A8.06C"/>
    <property type="match status" value="1"/>
</dbReference>
<dbReference type="AlphaFoldDB" id="A0A9Q9ASS9"/>
<organism evidence="3 4">
    <name type="scientific">Septoria linicola</name>
    <dbReference type="NCBI Taxonomy" id="215465"/>
    <lineage>
        <taxon>Eukaryota</taxon>
        <taxon>Fungi</taxon>
        <taxon>Dikarya</taxon>
        <taxon>Ascomycota</taxon>
        <taxon>Pezizomycotina</taxon>
        <taxon>Dothideomycetes</taxon>
        <taxon>Dothideomycetidae</taxon>
        <taxon>Mycosphaerellales</taxon>
        <taxon>Mycosphaerellaceae</taxon>
        <taxon>Septoria</taxon>
    </lineage>
</organism>
<dbReference type="InterPro" id="IPR013094">
    <property type="entry name" value="AB_hydrolase_3"/>
</dbReference>
<reference evidence="3" key="1">
    <citation type="submission" date="2022-06" db="EMBL/GenBank/DDBJ databases">
        <title>Complete genome sequences of two strains of the flax pathogen Septoria linicola.</title>
        <authorList>
            <person name="Lapalu N."/>
            <person name="Simon A."/>
            <person name="Demenou B."/>
            <person name="Paumier D."/>
            <person name="Guillot M.-P."/>
            <person name="Gout L."/>
            <person name="Valade R."/>
        </authorList>
    </citation>
    <scope>NUCLEOTIDE SEQUENCE</scope>
    <source>
        <strain evidence="3">SE15195</strain>
    </source>
</reference>